<dbReference type="Pfam" id="PF02133">
    <property type="entry name" value="Transp_cyt_pur"/>
    <property type="match status" value="1"/>
</dbReference>
<dbReference type="GO" id="GO:0015205">
    <property type="term" value="F:nucleobase transmembrane transporter activity"/>
    <property type="evidence" value="ECO:0007669"/>
    <property type="project" value="TreeGrafter"/>
</dbReference>
<keyword evidence="5 6" id="KW-0472">Membrane</keyword>
<evidence type="ECO:0000256" key="6">
    <source>
        <dbReference type="SAM" id="Phobius"/>
    </source>
</evidence>
<gene>
    <name evidence="7" type="ORF">M430DRAFT_100843</name>
</gene>
<dbReference type="InParanoid" id="A0A2T3B4A4"/>
<dbReference type="Proteomes" id="UP000241818">
    <property type="component" value="Unassembled WGS sequence"/>
</dbReference>
<keyword evidence="8" id="KW-1185">Reference proteome</keyword>
<dbReference type="NCBIfam" id="TIGR00800">
    <property type="entry name" value="ncs1"/>
    <property type="match status" value="1"/>
</dbReference>
<evidence type="ECO:0000313" key="8">
    <source>
        <dbReference type="Proteomes" id="UP000241818"/>
    </source>
</evidence>
<evidence type="ECO:0000313" key="7">
    <source>
        <dbReference type="EMBL" id="PSS20474.1"/>
    </source>
</evidence>
<name>A0A2T3B4A4_AMORE</name>
<keyword evidence="3 6" id="KW-0812">Transmembrane</keyword>
<feature type="transmembrane region" description="Helical" evidence="6">
    <location>
        <begin position="203"/>
        <end position="223"/>
    </location>
</feature>
<evidence type="ECO:0008006" key="9">
    <source>
        <dbReference type="Google" id="ProtNLM"/>
    </source>
</evidence>
<evidence type="ECO:0000256" key="2">
    <source>
        <dbReference type="ARBA" id="ARBA00008974"/>
    </source>
</evidence>
<proteinExistence type="inferred from homology"/>
<evidence type="ECO:0000256" key="3">
    <source>
        <dbReference type="ARBA" id="ARBA00022692"/>
    </source>
</evidence>
<evidence type="ECO:0000256" key="1">
    <source>
        <dbReference type="ARBA" id="ARBA00004141"/>
    </source>
</evidence>
<comment type="similarity">
    <text evidence="2">Belongs to the purine-cytosine permease (2.A.39) family.</text>
</comment>
<feature type="transmembrane region" description="Helical" evidence="6">
    <location>
        <begin position="373"/>
        <end position="391"/>
    </location>
</feature>
<evidence type="ECO:0000256" key="4">
    <source>
        <dbReference type="ARBA" id="ARBA00022989"/>
    </source>
</evidence>
<reference evidence="7 8" key="1">
    <citation type="journal article" date="2018" name="New Phytol.">
        <title>Comparative genomics and transcriptomics depict ericoid mycorrhizal fungi as versatile saprotrophs and plant mutualists.</title>
        <authorList>
            <person name="Martino E."/>
            <person name="Morin E."/>
            <person name="Grelet G.A."/>
            <person name="Kuo A."/>
            <person name="Kohler A."/>
            <person name="Daghino S."/>
            <person name="Barry K.W."/>
            <person name="Cichocki N."/>
            <person name="Clum A."/>
            <person name="Dockter R.B."/>
            <person name="Hainaut M."/>
            <person name="Kuo R.C."/>
            <person name="LaButti K."/>
            <person name="Lindahl B.D."/>
            <person name="Lindquist E.A."/>
            <person name="Lipzen A."/>
            <person name="Khouja H.R."/>
            <person name="Magnuson J."/>
            <person name="Murat C."/>
            <person name="Ohm R.A."/>
            <person name="Singer S.W."/>
            <person name="Spatafora J.W."/>
            <person name="Wang M."/>
            <person name="Veneault-Fourrey C."/>
            <person name="Henrissat B."/>
            <person name="Grigoriev I.V."/>
            <person name="Martin F.M."/>
            <person name="Perotto S."/>
        </authorList>
    </citation>
    <scope>NUCLEOTIDE SEQUENCE [LARGE SCALE GENOMIC DNA]</scope>
    <source>
        <strain evidence="7 8">ATCC 22711</strain>
    </source>
</reference>
<feature type="transmembrane region" description="Helical" evidence="6">
    <location>
        <begin position="403"/>
        <end position="422"/>
    </location>
</feature>
<dbReference type="OrthoDB" id="2018619at2759"/>
<dbReference type="Gene3D" id="1.10.4160.10">
    <property type="entry name" value="Hydantoin permease"/>
    <property type="match status" value="1"/>
</dbReference>
<sequence length="562" mass="62216">MERVKSTRLAHLVDKLAVDSEPGLTNAQLMLNNHDLRPVEPERRQWGPWNFVGFWIADSFNINTWMISSSMITSNGLSWWMSWICVWIGYSIAACFIVLTGRIGATYHISFPVVTRASFGTWGALWPVFNRAAMACIWYGVQAWIGGECVRLMISAIWPSFDRIPNGIPSSGTTTRDFVSFFIFWLCSLPAIWFPVHKIRHLFTVKAYVVPTAGIAFFIWAIVRAKGIGPIVKQPATSHGSELGWGIVSGIMSSIANFATLIVNDPDFARFARKPKDAFWSQLISIPVGFGITSFIGIIVSSSSMVIFGQAIWNPLDLLQSFLDEGTHQNRAGVFFVAFAFSLAQLGTNIAANSVSAGTDMTALVPRYLNIRRGGYICALVGLCMCPWHLLSTANNFTTYLSAYSVFLSSIAGVIVCDYYLVRKGYLQIKDLYSARKGSPYFYHGGFSWRAYAAYISGILINIVGFVGVIRPGIPMGANYIYRLNFFCGFLVAAGVYWLLCYLFPVPAMSDVWMEVGDEVPGSMAYGTDMLGSDYDEERAAGAIDFKGARITESGGKRDLEL</sequence>
<dbReference type="InterPro" id="IPR012681">
    <property type="entry name" value="NCS1"/>
</dbReference>
<dbReference type="CDD" id="cd11482">
    <property type="entry name" value="SLC-NCS1sbd_NRT1-like"/>
    <property type="match status" value="1"/>
</dbReference>
<accession>A0A2T3B4A4</accession>
<comment type="subcellular location">
    <subcellularLocation>
        <location evidence="1">Membrane</location>
        <topology evidence="1">Multi-pass membrane protein</topology>
    </subcellularLocation>
</comment>
<dbReference type="GeneID" id="36568743"/>
<dbReference type="PANTHER" id="PTHR30618:SF2">
    <property type="entry name" value="ALLANTOIN PERMEASE-RELATED"/>
    <property type="match status" value="1"/>
</dbReference>
<feature type="transmembrane region" description="Helical" evidence="6">
    <location>
        <begin position="77"/>
        <end position="99"/>
    </location>
</feature>
<dbReference type="FunFam" id="1.10.4160.10:FF:000001">
    <property type="entry name" value="Uracil permease, putative"/>
    <property type="match status" value="1"/>
</dbReference>
<feature type="transmembrane region" description="Helical" evidence="6">
    <location>
        <begin position="333"/>
        <end position="352"/>
    </location>
</feature>
<feature type="transmembrane region" description="Helical" evidence="6">
    <location>
        <begin position="452"/>
        <end position="474"/>
    </location>
</feature>
<evidence type="ECO:0000256" key="5">
    <source>
        <dbReference type="ARBA" id="ARBA00023136"/>
    </source>
</evidence>
<organism evidence="7 8">
    <name type="scientific">Amorphotheca resinae ATCC 22711</name>
    <dbReference type="NCBI Taxonomy" id="857342"/>
    <lineage>
        <taxon>Eukaryota</taxon>
        <taxon>Fungi</taxon>
        <taxon>Dikarya</taxon>
        <taxon>Ascomycota</taxon>
        <taxon>Pezizomycotina</taxon>
        <taxon>Leotiomycetes</taxon>
        <taxon>Helotiales</taxon>
        <taxon>Amorphothecaceae</taxon>
        <taxon>Amorphotheca</taxon>
    </lineage>
</organism>
<dbReference type="InterPro" id="IPR001248">
    <property type="entry name" value="Pur-cyt_permease"/>
</dbReference>
<protein>
    <recommendedName>
        <fullName evidence="9">Uracil permease</fullName>
    </recommendedName>
</protein>
<dbReference type="PANTHER" id="PTHR30618">
    <property type="entry name" value="NCS1 FAMILY PURINE/PYRIMIDINE TRANSPORTER"/>
    <property type="match status" value="1"/>
</dbReference>
<feature type="transmembrane region" description="Helical" evidence="6">
    <location>
        <begin position="178"/>
        <end position="196"/>
    </location>
</feature>
<feature type="transmembrane region" description="Helical" evidence="6">
    <location>
        <begin position="480"/>
        <end position="504"/>
    </location>
</feature>
<keyword evidence="4 6" id="KW-1133">Transmembrane helix</keyword>
<dbReference type="EMBL" id="KZ679010">
    <property type="protein sequence ID" value="PSS20474.1"/>
    <property type="molecule type" value="Genomic_DNA"/>
</dbReference>
<dbReference type="FunCoup" id="A0A2T3B4A4">
    <property type="interactions" value="580"/>
</dbReference>
<feature type="transmembrane region" description="Helical" evidence="6">
    <location>
        <begin position="284"/>
        <end position="313"/>
    </location>
</feature>
<feature type="transmembrane region" description="Helical" evidence="6">
    <location>
        <begin position="243"/>
        <end position="263"/>
    </location>
</feature>
<dbReference type="GO" id="GO:0005886">
    <property type="term" value="C:plasma membrane"/>
    <property type="evidence" value="ECO:0007669"/>
    <property type="project" value="TreeGrafter"/>
</dbReference>
<dbReference type="AlphaFoldDB" id="A0A2T3B4A4"/>
<dbReference type="RefSeq" id="XP_024721744.1">
    <property type="nucleotide sequence ID" value="XM_024860662.1"/>
</dbReference>
<dbReference type="InterPro" id="IPR045225">
    <property type="entry name" value="Uracil/uridine/allantoin_perm"/>
</dbReference>